<proteinExistence type="inferred from homology"/>
<keyword evidence="4" id="KW-0378">Hydrolase</keyword>
<dbReference type="PRINTS" id="PR00449">
    <property type="entry name" value="RASTRNSFRMNG"/>
</dbReference>
<dbReference type="PROSITE" id="PS51421">
    <property type="entry name" value="RAS"/>
    <property type="match status" value="1"/>
</dbReference>
<dbReference type="InterPro" id="IPR001806">
    <property type="entry name" value="Small_GTPase"/>
</dbReference>
<keyword evidence="6" id="KW-0342">GTP-binding</keyword>
<evidence type="ECO:0000256" key="9">
    <source>
        <dbReference type="ARBA" id="ARBA00023289"/>
    </source>
</evidence>
<evidence type="ECO:0000256" key="3">
    <source>
        <dbReference type="ARBA" id="ARBA00022741"/>
    </source>
</evidence>
<name>A0A6B2LKS8_9EUKA</name>
<keyword evidence="1" id="KW-0488">Methylation</keyword>
<evidence type="ECO:0000256" key="10">
    <source>
        <dbReference type="ARBA" id="ARBA00037969"/>
    </source>
</evidence>
<reference evidence="13" key="1">
    <citation type="journal article" date="2020" name="J. Eukaryot. Microbiol.">
        <title>De novo Sequencing, Assembly and Annotation of the Transcriptome for the Free-Living Testate Amoeba Arcella intermedia.</title>
        <authorList>
            <person name="Ribeiro G.M."/>
            <person name="Porfirio-Sousa A.L."/>
            <person name="Maurer-Alcala X.X."/>
            <person name="Katz L.A."/>
            <person name="Lahr D.J.G."/>
        </authorList>
    </citation>
    <scope>NUCLEOTIDE SEQUENCE</scope>
</reference>
<dbReference type="GO" id="GO:0007165">
    <property type="term" value="P:signal transduction"/>
    <property type="evidence" value="ECO:0007669"/>
    <property type="project" value="InterPro"/>
</dbReference>
<dbReference type="Gene3D" id="3.40.50.300">
    <property type="entry name" value="P-loop containing nucleotide triphosphate hydrolases"/>
    <property type="match status" value="1"/>
</dbReference>
<dbReference type="FunFam" id="3.40.50.300:FF:000273">
    <property type="entry name" value="GTP-binding protein Rheb homolog"/>
    <property type="match status" value="1"/>
</dbReference>
<comment type="similarity">
    <text evidence="10">Belongs to the small GTPase superfamily. Rheb family.</text>
</comment>
<dbReference type="SUPFAM" id="SSF52540">
    <property type="entry name" value="P-loop containing nucleoside triphosphate hydrolases"/>
    <property type="match status" value="1"/>
</dbReference>
<evidence type="ECO:0000256" key="7">
    <source>
        <dbReference type="ARBA" id="ARBA00023136"/>
    </source>
</evidence>
<keyword evidence="2" id="KW-0479">Metal-binding</keyword>
<dbReference type="AlphaFoldDB" id="A0A6B2LKS8"/>
<dbReference type="GO" id="GO:0016020">
    <property type="term" value="C:membrane"/>
    <property type="evidence" value="ECO:0007669"/>
    <property type="project" value="InterPro"/>
</dbReference>
<dbReference type="InterPro" id="IPR027417">
    <property type="entry name" value="P-loop_NTPase"/>
</dbReference>
<evidence type="ECO:0000256" key="8">
    <source>
        <dbReference type="ARBA" id="ARBA00023288"/>
    </source>
</evidence>
<dbReference type="NCBIfam" id="TIGR00231">
    <property type="entry name" value="small_GTP"/>
    <property type="match status" value="1"/>
</dbReference>
<dbReference type="PROSITE" id="PS51419">
    <property type="entry name" value="RAB"/>
    <property type="match status" value="1"/>
</dbReference>
<dbReference type="SMART" id="SM00173">
    <property type="entry name" value="RAS"/>
    <property type="match status" value="1"/>
</dbReference>
<dbReference type="SMART" id="SM00174">
    <property type="entry name" value="RHO"/>
    <property type="match status" value="1"/>
</dbReference>
<evidence type="ECO:0000256" key="5">
    <source>
        <dbReference type="ARBA" id="ARBA00022842"/>
    </source>
</evidence>
<evidence type="ECO:0000256" key="4">
    <source>
        <dbReference type="ARBA" id="ARBA00022801"/>
    </source>
</evidence>
<keyword evidence="7" id="KW-0472">Membrane</keyword>
<dbReference type="SMART" id="SM00175">
    <property type="entry name" value="RAB"/>
    <property type="match status" value="1"/>
</dbReference>
<dbReference type="PANTHER" id="PTHR24070">
    <property type="entry name" value="RAS, DI-RAS, AND RHEB FAMILY MEMBERS OF SMALL GTPASE SUPERFAMILY"/>
    <property type="match status" value="1"/>
</dbReference>
<dbReference type="CDD" id="cd04137">
    <property type="entry name" value="RheB"/>
    <property type="match status" value="1"/>
</dbReference>
<dbReference type="PROSITE" id="PS51420">
    <property type="entry name" value="RHO"/>
    <property type="match status" value="1"/>
</dbReference>
<dbReference type="InterPro" id="IPR005225">
    <property type="entry name" value="Small_GTP-bd"/>
</dbReference>
<keyword evidence="3" id="KW-0547">Nucleotide-binding</keyword>
<dbReference type="GO" id="GO:0012505">
    <property type="term" value="C:endomembrane system"/>
    <property type="evidence" value="ECO:0007669"/>
    <property type="project" value="UniProtKB-SubCell"/>
</dbReference>
<sequence>MPPQKQRKVALMGSRAVGKSTVTVRFVDDLFVESYNPTIENTFHKVIKFRGEEFNTEIVDTAGQDEYSIFQRQYSVGIHGYILVYSVTSKSSFEMVKVINDKILNALGTDYVPRVLVGNKTDLYIERQITTEEGRALAAQWKCAFVETSAKNNENIVAIFTSLLSEIQQDAMPEEQSESCVLL</sequence>
<dbReference type="InterPro" id="IPR020849">
    <property type="entry name" value="Small_GTPase_Ras-type"/>
</dbReference>
<comment type="subcellular location">
    <subcellularLocation>
        <location evidence="11">Endomembrane system</location>
        <topology evidence="11">Lipid-anchor</topology>
        <orientation evidence="11">Cytoplasmic side</orientation>
    </subcellularLocation>
</comment>
<dbReference type="GO" id="GO:0046872">
    <property type="term" value="F:metal ion binding"/>
    <property type="evidence" value="ECO:0007669"/>
    <property type="project" value="UniProtKB-KW"/>
</dbReference>
<dbReference type="EMBL" id="GIBP01008625">
    <property type="protein sequence ID" value="NDV37594.1"/>
    <property type="molecule type" value="Transcribed_RNA"/>
</dbReference>
<comment type="catalytic activity">
    <reaction evidence="12">
        <text>GTP + H2O = GDP + phosphate + H(+)</text>
        <dbReference type="Rhea" id="RHEA:19669"/>
        <dbReference type="ChEBI" id="CHEBI:15377"/>
        <dbReference type="ChEBI" id="CHEBI:15378"/>
        <dbReference type="ChEBI" id="CHEBI:37565"/>
        <dbReference type="ChEBI" id="CHEBI:43474"/>
        <dbReference type="ChEBI" id="CHEBI:58189"/>
    </reaction>
    <physiologicalReaction direction="left-to-right" evidence="12">
        <dbReference type="Rhea" id="RHEA:19670"/>
    </physiologicalReaction>
</comment>
<organism evidence="13">
    <name type="scientific">Arcella intermedia</name>
    <dbReference type="NCBI Taxonomy" id="1963864"/>
    <lineage>
        <taxon>Eukaryota</taxon>
        <taxon>Amoebozoa</taxon>
        <taxon>Tubulinea</taxon>
        <taxon>Elardia</taxon>
        <taxon>Arcellinida</taxon>
        <taxon>Sphaerothecina</taxon>
        <taxon>Arcellidae</taxon>
        <taxon>Arcella</taxon>
    </lineage>
</organism>
<dbReference type="GO" id="GO:0003924">
    <property type="term" value="F:GTPase activity"/>
    <property type="evidence" value="ECO:0007669"/>
    <property type="project" value="InterPro"/>
</dbReference>
<evidence type="ECO:0000256" key="11">
    <source>
        <dbReference type="ARBA" id="ARBA00046278"/>
    </source>
</evidence>
<evidence type="ECO:0000256" key="12">
    <source>
        <dbReference type="ARBA" id="ARBA00049117"/>
    </source>
</evidence>
<protein>
    <submittedName>
        <fullName evidence="13">Uncharacterized protein</fullName>
    </submittedName>
</protein>
<evidence type="ECO:0000256" key="2">
    <source>
        <dbReference type="ARBA" id="ARBA00022723"/>
    </source>
</evidence>
<dbReference type="GO" id="GO:0005525">
    <property type="term" value="F:GTP binding"/>
    <property type="evidence" value="ECO:0007669"/>
    <property type="project" value="UniProtKB-KW"/>
</dbReference>
<evidence type="ECO:0000256" key="6">
    <source>
        <dbReference type="ARBA" id="ARBA00023134"/>
    </source>
</evidence>
<keyword evidence="9" id="KW-0636">Prenylation</keyword>
<evidence type="ECO:0000313" key="13">
    <source>
        <dbReference type="EMBL" id="NDV37594.1"/>
    </source>
</evidence>
<accession>A0A6B2LKS8</accession>
<dbReference type="Pfam" id="PF00071">
    <property type="entry name" value="Ras"/>
    <property type="match status" value="1"/>
</dbReference>
<keyword evidence="8" id="KW-0449">Lipoprotein</keyword>
<keyword evidence="5" id="KW-0460">Magnesium</keyword>
<evidence type="ECO:0000256" key="1">
    <source>
        <dbReference type="ARBA" id="ARBA00022481"/>
    </source>
</evidence>